<accession>A0A4S4EPC4</accession>
<dbReference type="GO" id="GO:0005634">
    <property type="term" value="C:nucleus"/>
    <property type="evidence" value="ECO:0007669"/>
    <property type="project" value="UniProtKB-SubCell"/>
</dbReference>
<dbReference type="CDD" id="cd10017">
    <property type="entry name" value="B3_DNA"/>
    <property type="match status" value="1"/>
</dbReference>
<proteinExistence type="predicted"/>
<dbReference type="Proteomes" id="UP000306102">
    <property type="component" value="Unassembled WGS sequence"/>
</dbReference>
<keyword evidence="3" id="KW-0238">DNA-binding</keyword>
<organism evidence="7 8">
    <name type="scientific">Camellia sinensis var. sinensis</name>
    <name type="common">China tea</name>
    <dbReference type="NCBI Taxonomy" id="542762"/>
    <lineage>
        <taxon>Eukaryota</taxon>
        <taxon>Viridiplantae</taxon>
        <taxon>Streptophyta</taxon>
        <taxon>Embryophyta</taxon>
        <taxon>Tracheophyta</taxon>
        <taxon>Spermatophyta</taxon>
        <taxon>Magnoliopsida</taxon>
        <taxon>eudicotyledons</taxon>
        <taxon>Gunneridae</taxon>
        <taxon>Pentapetalae</taxon>
        <taxon>asterids</taxon>
        <taxon>Ericales</taxon>
        <taxon>Theaceae</taxon>
        <taxon>Camellia</taxon>
    </lineage>
</organism>
<evidence type="ECO:0000256" key="1">
    <source>
        <dbReference type="ARBA" id="ARBA00004123"/>
    </source>
</evidence>
<dbReference type="GO" id="GO:0003677">
    <property type="term" value="F:DNA binding"/>
    <property type="evidence" value="ECO:0007669"/>
    <property type="project" value="UniProtKB-KW"/>
</dbReference>
<dbReference type="PANTHER" id="PTHR31140:SF1">
    <property type="entry name" value="AP2_ERF AND B3 DOMAIN-CONTAINING TRANSCRIPTION REPRESSOR RAV2"/>
    <property type="match status" value="1"/>
</dbReference>
<keyword evidence="2" id="KW-0805">Transcription regulation</keyword>
<dbReference type="Gene3D" id="2.40.330.10">
    <property type="entry name" value="DNA-binding pseudobarrel domain"/>
    <property type="match status" value="1"/>
</dbReference>
<dbReference type="GO" id="GO:0003700">
    <property type="term" value="F:DNA-binding transcription factor activity"/>
    <property type="evidence" value="ECO:0007669"/>
    <property type="project" value="InterPro"/>
</dbReference>
<dbReference type="SUPFAM" id="SSF101936">
    <property type="entry name" value="DNA-binding pseudobarrel domain"/>
    <property type="match status" value="1"/>
</dbReference>
<keyword evidence="4" id="KW-0804">Transcription</keyword>
<gene>
    <name evidence="7" type="ORF">TEA_019132</name>
</gene>
<keyword evidence="8" id="KW-1185">Reference proteome</keyword>
<feature type="domain" description="TF-B3" evidence="6">
    <location>
        <begin position="46"/>
        <end position="149"/>
    </location>
</feature>
<evidence type="ECO:0000256" key="2">
    <source>
        <dbReference type="ARBA" id="ARBA00023015"/>
    </source>
</evidence>
<name>A0A4S4EPC4_CAMSN</name>
<comment type="caution">
    <text evidence="7">The sequence shown here is derived from an EMBL/GenBank/DDBJ whole genome shotgun (WGS) entry which is preliminary data.</text>
</comment>
<reference evidence="7 8" key="1">
    <citation type="journal article" date="2018" name="Proc. Natl. Acad. Sci. U.S.A.">
        <title>Draft genome sequence of Camellia sinensis var. sinensis provides insights into the evolution of the tea genome and tea quality.</title>
        <authorList>
            <person name="Wei C."/>
            <person name="Yang H."/>
            <person name="Wang S."/>
            <person name="Zhao J."/>
            <person name="Liu C."/>
            <person name="Gao L."/>
            <person name="Xia E."/>
            <person name="Lu Y."/>
            <person name="Tai Y."/>
            <person name="She G."/>
            <person name="Sun J."/>
            <person name="Cao H."/>
            <person name="Tong W."/>
            <person name="Gao Q."/>
            <person name="Li Y."/>
            <person name="Deng W."/>
            <person name="Jiang X."/>
            <person name="Wang W."/>
            <person name="Chen Q."/>
            <person name="Zhang S."/>
            <person name="Li H."/>
            <person name="Wu J."/>
            <person name="Wang P."/>
            <person name="Li P."/>
            <person name="Shi C."/>
            <person name="Zheng F."/>
            <person name="Jian J."/>
            <person name="Huang B."/>
            <person name="Shan D."/>
            <person name="Shi M."/>
            <person name="Fang C."/>
            <person name="Yue Y."/>
            <person name="Li F."/>
            <person name="Li D."/>
            <person name="Wei S."/>
            <person name="Han B."/>
            <person name="Jiang C."/>
            <person name="Yin Y."/>
            <person name="Xia T."/>
            <person name="Zhang Z."/>
            <person name="Bennetzen J.L."/>
            <person name="Zhao S."/>
            <person name="Wan X."/>
        </authorList>
    </citation>
    <scope>NUCLEOTIDE SEQUENCE [LARGE SCALE GENOMIC DNA]</scope>
    <source>
        <strain evidence="8">cv. Shuchazao</strain>
        <tissue evidence="7">Leaf</tissue>
    </source>
</reference>
<dbReference type="PANTHER" id="PTHR31140">
    <property type="entry name" value="B3 DOMAIN-CONTAINING TRANSCRIPTION FACTOR ABI3"/>
    <property type="match status" value="1"/>
</dbReference>
<dbReference type="InterPro" id="IPR003340">
    <property type="entry name" value="B3_DNA-bd"/>
</dbReference>
<sequence>MNSHSRANTQKHIHYQEAEDSNHCCHCKGKGVMKEGMLLFPRQEKLFDKVVTRSDIKEYRLAIPKYQAKKHFPQHVASSSKGAFLCMEDNEGKVWRFKYSFWKRSQGYVLTREWNQFVKEKRLSAGDVVSFLRSTGSDKQLYIDCRPQNQSGIAAKTEPVETTQNGQTVKLFGVNISTN</sequence>
<comment type="subcellular location">
    <subcellularLocation>
        <location evidence="1">Nucleus</location>
    </subcellularLocation>
</comment>
<dbReference type="PROSITE" id="PS50863">
    <property type="entry name" value="B3"/>
    <property type="match status" value="1"/>
</dbReference>
<dbReference type="InterPro" id="IPR015300">
    <property type="entry name" value="DNA-bd_pseudobarrel_sf"/>
</dbReference>
<keyword evidence="5" id="KW-0539">Nucleus</keyword>
<protein>
    <recommendedName>
        <fullName evidence="6">TF-B3 domain-containing protein</fullName>
    </recommendedName>
</protein>
<dbReference type="SMART" id="SM01019">
    <property type="entry name" value="B3"/>
    <property type="match status" value="1"/>
</dbReference>
<evidence type="ECO:0000256" key="4">
    <source>
        <dbReference type="ARBA" id="ARBA00023163"/>
    </source>
</evidence>
<dbReference type="EMBL" id="SDRB02002959">
    <property type="protein sequence ID" value="THG18578.1"/>
    <property type="molecule type" value="Genomic_DNA"/>
</dbReference>
<evidence type="ECO:0000313" key="8">
    <source>
        <dbReference type="Proteomes" id="UP000306102"/>
    </source>
</evidence>
<dbReference type="AlphaFoldDB" id="A0A4S4EPC4"/>
<evidence type="ECO:0000256" key="3">
    <source>
        <dbReference type="ARBA" id="ARBA00023125"/>
    </source>
</evidence>
<dbReference type="Pfam" id="PF02362">
    <property type="entry name" value="B3"/>
    <property type="match status" value="1"/>
</dbReference>
<evidence type="ECO:0000259" key="6">
    <source>
        <dbReference type="PROSITE" id="PS50863"/>
    </source>
</evidence>
<evidence type="ECO:0000313" key="7">
    <source>
        <dbReference type="EMBL" id="THG18578.1"/>
    </source>
</evidence>
<dbReference type="InterPro" id="IPR044800">
    <property type="entry name" value="LEC2-like"/>
</dbReference>
<evidence type="ECO:0000256" key="5">
    <source>
        <dbReference type="ARBA" id="ARBA00023242"/>
    </source>
</evidence>